<keyword evidence="10" id="KW-1185">Reference proteome</keyword>
<evidence type="ECO:0000256" key="5">
    <source>
        <dbReference type="ARBA" id="ARBA00022989"/>
    </source>
</evidence>
<evidence type="ECO:0000313" key="10">
    <source>
        <dbReference type="Proteomes" id="UP000019753"/>
    </source>
</evidence>
<evidence type="ECO:0000256" key="2">
    <source>
        <dbReference type="ARBA" id="ARBA00010157"/>
    </source>
</evidence>
<keyword evidence="5 7" id="KW-1133">Transmembrane helix</keyword>
<comment type="similarity">
    <text evidence="2">Belongs to the resistance-nodulation-cell division (RND) (TC 2.A.6) family. MmpL subfamily.</text>
</comment>
<protein>
    <recommendedName>
        <fullName evidence="8">Membrane transport protein MMPL domain-containing protein</fullName>
    </recommendedName>
</protein>
<evidence type="ECO:0000256" key="4">
    <source>
        <dbReference type="ARBA" id="ARBA00022692"/>
    </source>
</evidence>
<evidence type="ECO:0000256" key="7">
    <source>
        <dbReference type="SAM" id="Phobius"/>
    </source>
</evidence>
<dbReference type="Proteomes" id="UP000019753">
    <property type="component" value="Unassembled WGS sequence"/>
</dbReference>
<keyword evidence="3" id="KW-1003">Cell membrane</keyword>
<name>A0A021VVT1_9CELL</name>
<keyword evidence="4 7" id="KW-0812">Transmembrane</keyword>
<dbReference type="PANTHER" id="PTHR33406:SF6">
    <property type="entry name" value="MEMBRANE PROTEIN YDGH-RELATED"/>
    <property type="match status" value="1"/>
</dbReference>
<keyword evidence="6 7" id="KW-0472">Membrane</keyword>
<evidence type="ECO:0000313" key="9">
    <source>
        <dbReference type="EMBL" id="EYR63182.1"/>
    </source>
</evidence>
<comment type="caution">
    <text evidence="9">The sequence shown here is derived from an EMBL/GenBank/DDBJ whole genome shotgun (WGS) entry which is preliminary data.</text>
</comment>
<organism evidence="9 10">
    <name type="scientific">Actinotalea ferrariae CF5-4</name>
    <dbReference type="NCBI Taxonomy" id="948458"/>
    <lineage>
        <taxon>Bacteria</taxon>
        <taxon>Bacillati</taxon>
        <taxon>Actinomycetota</taxon>
        <taxon>Actinomycetes</taxon>
        <taxon>Micrococcales</taxon>
        <taxon>Cellulomonadaceae</taxon>
        <taxon>Actinotalea</taxon>
    </lineage>
</organism>
<evidence type="ECO:0000256" key="1">
    <source>
        <dbReference type="ARBA" id="ARBA00004651"/>
    </source>
</evidence>
<feature type="domain" description="Membrane transport protein MMPL" evidence="8">
    <location>
        <begin position="2"/>
        <end position="69"/>
    </location>
</feature>
<comment type="subcellular location">
    <subcellularLocation>
        <location evidence="1">Cell membrane</location>
        <topology evidence="1">Multi-pass membrane protein</topology>
    </subcellularLocation>
</comment>
<evidence type="ECO:0000256" key="3">
    <source>
        <dbReference type="ARBA" id="ARBA00022475"/>
    </source>
</evidence>
<dbReference type="PANTHER" id="PTHR33406">
    <property type="entry name" value="MEMBRANE PROTEIN MJ1562-RELATED"/>
    <property type="match status" value="1"/>
</dbReference>
<gene>
    <name evidence="9" type="ORF">N866_02325</name>
</gene>
<proteinExistence type="inferred from homology"/>
<dbReference type="SUPFAM" id="SSF82866">
    <property type="entry name" value="Multidrug efflux transporter AcrB transmembrane domain"/>
    <property type="match status" value="1"/>
</dbReference>
<dbReference type="InterPro" id="IPR004869">
    <property type="entry name" value="MMPL_dom"/>
</dbReference>
<dbReference type="InterPro" id="IPR050545">
    <property type="entry name" value="Mycobact_MmpL"/>
</dbReference>
<sequence length="90" mass="9604">MTGGVITSAGVILAATFGALAVLPLLFLVQLAFLVALGVLIDTLVVRSLLVPGLILDIGRASWWPWQRRVPADDTQTEVPQRLAEPATSR</sequence>
<dbReference type="EMBL" id="AXCW01000117">
    <property type="protein sequence ID" value="EYR63182.1"/>
    <property type="molecule type" value="Genomic_DNA"/>
</dbReference>
<feature type="transmembrane region" description="Helical" evidence="7">
    <location>
        <begin position="12"/>
        <end position="41"/>
    </location>
</feature>
<dbReference type="AlphaFoldDB" id="A0A021VVT1"/>
<dbReference type="Pfam" id="PF03176">
    <property type="entry name" value="MMPL"/>
    <property type="match status" value="1"/>
</dbReference>
<accession>A0A021VVT1</accession>
<dbReference type="GO" id="GO:0005886">
    <property type="term" value="C:plasma membrane"/>
    <property type="evidence" value="ECO:0007669"/>
    <property type="project" value="UniProtKB-SubCell"/>
</dbReference>
<evidence type="ECO:0000256" key="6">
    <source>
        <dbReference type="ARBA" id="ARBA00023136"/>
    </source>
</evidence>
<reference evidence="9 10" key="1">
    <citation type="submission" date="2014-01" db="EMBL/GenBank/DDBJ databases">
        <title>Actinotalea ferrariae CF5-4.</title>
        <authorList>
            <person name="Chen F."/>
            <person name="Li Y."/>
            <person name="Wang G."/>
        </authorList>
    </citation>
    <scope>NUCLEOTIDE SEQUENCE [LARGE SCALE GENOMIC DNA]</scope>
    <source>
        <strain evidence="9 10">CF5-4</strain>
    </source>
</reference>
<evidence type="ECO:0000259" key="8">
    <source>
        <dbReference type="Pfam" id="PF03176"/>
    </source>
</evidence>